<accession>W4Q9J0</accession>
<keyword evidence="2" id="KW-0813">Transport</keyword>
<proteinExistence type="inferred from homology"/>
<dbReference type="InterPro" id="IPR027417">
    <property type="entry name" value="P-loop_NTPase"/>
</dbReference>
<keyword evidence="4" id="KW-0067">ATP-binding</keyword>
<comment type="similarity">
    <text evidence="1">Belongs to the ABC transporter superfamily.</text>
</comment>
<reference evidence="6" key="1">
    <citation type="journal article" date="2014" name="Genome Announc.">
        <title>Draft Genome Sequences of Three Alkaliphilic Bacillus Strains, Bacillus wakoensis JCM 9140T, Bacillus akibai JCM 9157T, and Bacillus hemicellulosilyticus JCM 9152T.</title>
        <authorList>
            <person name="Yuki M."/>
            <person name="Oshima K."/>
            <person name="Suda W."/>
            <person name="Oshida Y."/>
            <person name="Kitamura K."/>
            <person name="Iida T."/>
            <person name="Hattori M."/>
            <person name="Ohkuma M."/>
        </authorList>
    </citation>
    <scope>NUCLEOTIDE SEQUENCE [LARGE SCALE GENOMIC DNA]</scope>
    <source>
        <strain evidence="6">JCM 9152</strain>
    </source>
</reference>
<dbReference type="PANTHER" id="PTHR43335">
    <property type="entry name" value="ABC TRANSPORTER, ATP-BINDING PROTEIN"/>
    <property type="match status" value="1"/>
</dbReference>
<evidence type="ECO:0000256" key="2">
    <source>
        <dbReference type="ARBA" id="ARBA00022448"/>
    </source>
</evidence>
<dbReference type="GO" id="GO:0005524">
    <property type="term" value="F:ATP binding"/>
    <property type="evidence" value="ECO:0007669"/>
    <property type="project" value="UniProtKB-KW"/>
</dbReference>
<dbReference type="InterPro" id="IPR017871">
    <property type="entry name" value="ABC_transporter-like_CS"/>
</dbReference>
<evidence type="ECO:0000259" key="5">
    <source>
        <dbReference type="PROSITE" id="PS50893"/>
    </source>
</evidence>
<dbReference type="AlphaFoldDB" id="W4Q9J0"/>
<keyword evidence="7" id="KW-1185">Reference proteome</keyword>
<evidence type="ECO:0000256" key="4">
    <source>
        <dbReference type="ARBA" id="ARBA00022840"/>
    </source>
</evidence>
<evidence type="ECO:0000313" key="7">
    <source>
        <dbReference type="Proteomes" id="UP000018895"/>
    </source>
</evidence>
<dbReference type="PROSITE" id="PS00211">
    <property type="entry name" value="ABC_TRANSPORTER_1"/>
    <property type="match status" value="1"/>
</dbReference>
<evidence type="ECO:0000256" key="3">
    <source>
        <dbReference type="ARBA" id="ARBA00022741"/>
    </source>
</evidence>
<dbReference type="PANTHER" id="PTHR43335:SF8">
    <property type="entry name" value="ABC TRANSPORTER, ATP-BINDING PROTEIN"/>
    <property type="match status" value="1"/>
</dbReference>
<dbReference type="InterPro" id="IPR003593">
    <property type="entry name" value="AAA+_ATPase"/>
</dbReference>
<evidence type="ECO:0000256" key="1">
    <source>
        <dbReference type="ARBA" id="ARBA00005417"/>
    </source>
</evidence>
<dbReference type="GO" id="GO:0016887">
    <property type="term" value="F:ATP hydrolysis activity"/>
    <property type="evidence" value="ECO:0007669"/>
    <property type="project" value="InterPro"/>
</dbReference>
<dbReference type="STRING" id="1236971.JCM9152_55"/>
<feature type="domain" description="ABC transporter" evidence="5">
    <location>
        <begin position="7"/>
        <end position="234"/>
    </location>
</feature>
<dbReference type="Gene3D" id="3.40.50.300">
    <property type="entry name" value="P-loop containing nucleotide triphosphate hydrolases"/>
    <property type="match status" value="1"/>
</dbReference>
<dbReference type="EMBL" id="BAUU01000001">
    <property type="protein sequence ID" value="GAE28726.1"/>
    <property type="molecule type" value="Genomic_DNA"/>
</dbReference>
<name>W4Q9J0_9BACI</name>
<dbReference type="RefSeq" id="WP_035339662.1">
    <property type="nucleotide sequence ID" value="NZ_BAUU01000001.1"/>
</dbReference>
<dbReference type="OrthoDB" id="9804819at2"/>
<gene>
    <name evidence="6" type="ORF">JCM9152_55</name>
</gene>
<dbReference type="Proteomes" id="UP000018895">
    <property type="component" value="Unassembled WGS sequence"/>
</dbReference>
<sequence length="243" mass="27021">MSNQAAVKIENLTKTFNGKGIIQSCNMFVKKNAIYGFLGANGAGKTTVFKMITGLLSPTTGKIEVCGMEGSKQRGNILRNIGSMIETPIFYEHLSAESNLRIHLSYMGIQDGDISSALEDVGLYDTNHQPVSQFSFGMRQRLGIARAIVHKPKLLVLDEPINGLDPMGIRDMRMLLPALIQKYDMTILLSSHILNEIEHIADTIGVIEKGHLIEEVDLKSIKMHYPDGLEKYFFNVLKKGIRV</sequence>
<dbReference type="InterPro" id="IPR003439">
    <property type="entry name" value="ABC_transporter-like_ATP-bd"/>
</dbReference>
<organism evidence="6 7">
    <name type="scientific">Halalkalibacter hemicellulosilyticusJCM 9152</name>
    <dbReference type="NCBI Taxonomy" id="1236971"/>
    <lineage>
        <taxon>Bacteria</taxon>
        <taxon>Bacillati</taxon>
        <taxon>Bacillota</taxon>
        <taxon>Bacilli</taxon>
        <taxon>Bacillales</taxon>
        <taxon>Bacillaceae</taxon>
        <taxon>Halalkalibacter</taxon>
    </lineage>
</organism>
<dbReference type="SMART" id="SM00382">
    <property type="entry name" value="AAA"/>
    <property type="match status" value="1"/>
</dbReference>
<comment type="caution">
    <text evidence="6">The sequence shown here is derived from an EMBL/GenBank/DDBJ whole genome shotgun (WGS) entry which is preliminary data.</text>
</comment>
<dbReference type="Pfam" id="PF00005">
    <property type="entry name" value="ABC_tran"/>
    <property type="match status" value="1"/>
</dbReference>
<dbReference type="PROSITE" id="PS50893">
    <property type="entry name" value="ABC_TRANSPORTER_2"/>
    <property type="match status" value="1"/>
</dbReference>
<evidence type="ECO:0000313" key="6">
    <source>
        <dbReference type="EMBL" id="GAE28726.1"/>
    </source>
</evidence>
<keyword evidence="3" id="KW-0547">Nucleotide-binding</keyword>
<protein>
    <submittedName>
        <fullName evidence="6">ABC transporter</fullName>
    </submittedName>
</protein>
<dbReference type="SUPFAM" id="SSF52540">
    <property type="entry name" value="P-loop containing nucleoside triphosphate hydrolases"/>
    <property type="match status" value="1"/>
</dbReference>